<comment type="caution">
    <text evidence="1">The sequence shown here is derived from an EMBL/GenBank/DDBJ whole genome shotgun (WGS) entry which is preliminary data.</text>
</comment>
<dbReference type="Proteomes" id="UP000268857">
    <property type="component" value="Unassembled WGS sequence"/>
</dbReference>
<name>A0A3S1FGX2_CHLFR</name>
<gene>
    <name evidence="1" type="ORF">PCC6912_35700</name>
</gene>
<dbReference type="InterPro" id="IPR016084">
    <property type="entry name" value="Haem_Oase-like_multi-hlx"/>
</dbReference>
<keyword evidence="2" id="KW-1185">Reference proteome</keyword>
<dbReference type="OrthoDB" id="4653716at2"/>
<dbReference type="SUPFAM" id="SSF160246">
    <property type="entry name" value="EspE N-terminal domain-like"/>
    <property type="match status" value="1"/>
</dbReference>
<sequence length="325" mass="37974">MKEVFKFIEVKKQEFAKLPFCEFLQDKSIDPRQRLAWAPCLAPFVMNIWEVNKYFLREEPTSDPIQKIINKHTYEDDHHYVWYLEDMEKLAFDYSSKFSDSLRFLWGKETQRTRQICQKIAAYSFQAEPILKFAIIEVIEATGNVVLSLTTEVSRELEISTKHNYRYFGEHHLAVETGHTTGTDDIEILIENIELPEATRKKAFWLVEKVFEAFADGLNEFYLYAKSHPIEPPLHDINLAQNHQSITAQKDESLQALSQDKHLGYYLVEAGLLTPEQVEVALSQQKRTGIHFNEVITSNNWINHQTVEYIIEKVIMPEQEIIMAS</sequence>
<proteinExistence type="predicted"/>
<evidence type="ECO:0000313" key="2">
    <source>
        <dbReference type="Proteomes" id="UP000268857"/>
    </source>
</evidence>
<dbReference type="EMBL" id="RSCJ01000015">
    <property type="protein sequence ID" value="RUR78228.1"/>
    <property type="molecule type" value="Genomic_DNA"/>
</dbReference>
<reference evidence="1 2" key="1">
    <citation type="journal article" date="2019" name="Genome Biol. Evol.">
        <title>Day and night: Metabolic profiles and evolutionary relationships of six axenic non-marine cyanobacteria.</title>
        <authorList>
            <person name="Will S.E."/>
            <person name="Henke P."/>
            <person name="Boedeker C."/>
            <person name="Huang S."/>
            <person name="Brinkmann H."/>
            <person name="Rohde M."/>
            <person name="Jarek M."/>
            <person name="Friedl T."/>
            <person name="Seufert S."/>
            <person name="Schumacher M."/>
            <person name="Overmann J."/>
            <person name="Neumann-Schaal M."/>
            <person name="Petersen J."/>
        </authorList>
    </citation>
    <scope>NUCLEOTIDE SEQUENCE [LARGE SCALE GENOMIC DNA]</scope>
    <source>
        <strain evidence="1 2">PCC 6912</strain>
    </source>
</reference>
<accession>A0A3S1FGX2</accession>
<dbReference type="RefSeq" id="WP_016876998.1">
    <property type="nucleotide sequence ID" value="NZ_AJLN01000063.1"/>
</dbReference>
<protein>
    <submittedName>
        <fullName evidence="1">Uncharacterized protein</fullName>
    </submittedName>
</protein>
<evidence type="ECO:0000313" key="1">
    <source>
        <dbReference type="EMBL" id="RUR78228.1"/>
    </source>
</evidence>
<dbReference type="AlphaFoldDB" id="A0A3S1FGX2"/>
<dbReference type="InterPro" id="IPR037257">
    <property type="entry name" value="T2SS_E_N_sf"/>
</dbReference>
<dbReference type="STRING" id="211165.GCA_000317285_02035"/>
<dbReference type="Gene3D" id="1.20.910.10">
    <property type="entry name" value="Heme oxygenase-like"/>
    <property type="match status" value="1"/>
</dbReference>
<organism evidence="1 2">
    <name type="scientific">Chlorogloeopsis fritschii PCC 6912</name>
    <dbReference type="NCBI Taxonomy" id="211165"/>
    <lineage>
        <taxon>Bacteria</taxon>
        <taxon>Bacillati</taxon>
        <taxon>Cyanobacteriota</taxon>
        <taxon>Cyanophyceae</taxon>
        <taxon>Nostocales</taxon>
        <taxon>Chlorogloeopsidaceae</taxon>
        <taxon>Chlorogloeopsis</taxon>
    </lineage>
</organism>